<evidence type="ECO:0000259" key="1">
    <source>
        <dbReference type="SMART" id="SM01321"/>
    </source>
</evidence>
<dbReference type="AlphaFoldDB" id="A0A0F9WF86"/>
<sequence>MPRSARVVIPGCPHHVTQRGNNGQDVFFVDDDRQVFLSLLGNASTKFGLGVESYCLMTNHVHLVVTPTMAEALGQALKRVSQLYTQYVNRLHGRSGHLWQDRFFSCPLDEEHYWTAMAYVERNPIRAGLCRSAWQWRWSSAAAHCDGRDTSGLLNMAAWRERLPADGDWSEALGATQGVPDVKELRLATSRGRPLGSDSFVSKIEQTLGRRLRPLPIGRPRREELE</sequence>
<dbReference type="InterPro" id="IPR036515">
    <property type="entry name" value="Transposase_17_sf"/>
</dbReference>
<dbReference type="PANTHER" id="PTHR34322">
    <property type="entry name" value="TRANSPOSASE, Y1_TNP DOMAIN-CONTAINING"/>
    <property type="match status" value="1"/>
</dbReference>
<feature type="domain" description="Transposase IS200-like" evidence="1">
    <location>
        <begin position="9"/>
        <end position="123"/>
    </location>
</feature>
<protein>
    <recommendedName>
        <fullName evidence="1">Transposase IS200-like domain-containing protein</fullName>
    </recommendedName>
</protein>
<name>A0A0F9WF86_9ZZZZ</name>
<organism evidence="2">
    <name type="scientific">marine sediment metagenome</name>
    <dbReference type="NCBI Taxonomy" id="412755"/>
    <lineage>
        <taxon>unclassified sequences</taxon>
        <taxon>metagenomes</taxon>
        <taxon>ecological metagenomes</taxon>
    </lineage>
</organism>
<gene>
    <name evidence="2" type="ORF">LCGC14_0016290</name>
</gene>
<comment type="caution">
    <text evidence="2">The sequence shown here is derived from an EMBL/GenBank/DDBJ whole genome shotgun (WGS) entry which is preliminary data.</text>
</comment>
<dbReference type="SUPFAM" id="SSF143422">
    <property type="entry name" value="Transposase IS200-like"/>
    <property type="match status" value="1"/>
</dbReference>
<evidence type="ECO:0000313" key="2">
    <source>
        <dbReference type="EMBL" id="KKO11153.1"/>
    </source>
</evidence>
<reference evidence="2" key="1">
    <citation type="journal article" date="2015" name="Nature">
        <title>Complex archaea that bridge the gap between prokaryotes and eukaryotes.</title>
        <authorList>
            <person name="Spang A."/>
            <person name="Saw J.H."/>
            <person name="Jorgensen S.L."/>
            <person name="Zaremba-Niedzwiedzka K."/>
            <person name="Martijn J."/>
            <person name="Lind A.E."/>
            <person name="van Eijk R."/>
            <person name="Schleper C."/>
            <person name="Guy L."/>
            <person name="Ettema T.J."/>
        </authorList>
    </citation>
    <scope>NUCLEOTIDE SEQUENCE</scope>
</reference>
<dbReference type="Gene3D" id="3.30.70.1290">
    <property type="entry name" value="Transposase IS200-like"/>
    <property type="match status" value="1"/>
</dbReference>
<dbReference type="SMART" id="SM01321">
    <property type="entry name" value="Y1_Tnp"/>
    <property type="match status" value="1"/>
</dbReference>
<dbReference type="EMBL" id="LAZR01000003">
    <property type="protein sequence ID" value="KKO11153.1"/>
    <property type="molecule type" value="Genomic_DNA"/>
</dbReference>
<dbReference type="Pfam" id="PF01797">
    <property type="entry name" value="Y1_Tnp"/>
    <property type="match status" value="1"/>
</dbReference>
<dbReference type="GO" id="GO:0004803">
    <property type="term" value="F:transposase activity"/>
    <property type="evidence" value="ECO:0007669"/>
    <property type="project" value="InterPro"/>
</dbReference>
<dbReference type="GO" id="GO:0003677">
    <property type="term" value="F:DNA binding"/>
    <property type="evidence" value="ECO:0007669"/>
    <property type="project" value="InterPro"/>
</dbReference>
<accession>A0A0F9WF86</accession>
<dbReference type="InterPro" id="IPR002686">
    <property type="entry name" value="Transposase_17"/>
</dbReference>
<dbReference type="GO" id="GO:0006313">
    <property type="term" value="P:DNA transposition"/>
    <property type="evidence" value="ECO:0007669"/>
    <property type="project" value="InterPro"/>
</dbReference>
<dbReference type="PANTHER" id="PTHR34322:SF2">
    <property type="entry name" value="TRANSPOSASE IS200-LIKE DOMAIN-CONTAINING PROTEIN"/>
    <property type="match status" value="1"/>
</dbReference>
<proteinExistence type="predicted"/>